<reference evidence="4" key="1">
    <citation type="submission" date="2022-03" db="EMBL/GenBank/DDBJ databases">
        <authorList>
            <person name="Sayadi A."/>
        </authorList>
    </citation>
    <scope>NUCLEOTIDE SEQUENCE</scope>
</reference>
<evidence type="ECO:0000256" key="1">
    <source>
        <dbReference type="SAM" id="MobiDB-lite"/>
    </source>
</evidence>
<keyword evidence="2" id="KW-0472">Membrane</keyword>
<feature type="transmembrane region" description="Helical" evidence="2">
    <location>
        <begin position="46"/>
        <end position="64"/>
    </location>
</feature>
<dbReference type="Pfam" id="PF16066">
    <property type="entry name" value="DUF4808"/>
    <property type="match status" value="1"/>
</dbReference>
<feature type="region of interest" description="Disordered" evidence="1">
    <location>
        <begin position="82"/>
        <end position="113"/>
    </location>
</feature>
<feature type="region of interest" description="Disordered" evidence="1">
    <location>
        <begin position="325"/>
        <end position="383"/>
    </location>
</feature>
<protein>
    <recommendedName>
        <fullName evidence="3">Fibronectin type III domain-containing protein</fullName>
    </recommendedName>
</protein>
<dbReference type="InterPro" id="IPR032073">
    <property type="entry name" value="FNDC5_C"/>
</dbReference>
<comment type="caution">
    <text evidence="4">The sequence shown here is derived from an EMBL/GenBank/DDBJ whole genome shotgun (WGS) entry which is preliminary data.</text>
</comment>
<sequence length="402" mass="44216">MEVEVREEAAVADRAPSRETTALLGNNTPYYPITESPVVVVRVEEVLLVVLVLIIWAGAIALFFNRWGKIRMLEPYQPKFRGGASSGSVAPSVGGPGAGAGTGHRPSCPLAPLSPPGLGQARMSFSKYNVNALTDPLSVLPSPIIRRPRQNSVFVGSPGALAALTMGAPPPRRVKSAVDIQHLLVASDRISPTGNRKGSIIPIFPARDRRQSLITIERSAVTRHRRPSTAVDRPFCPPLHRPRRSSCFVTSPGPPTQHTRQHRNFMSFELERRAKQQALAEKPSCSYHPTISFETPMESMEASVETMDVSTTVEDTAEKPLVTYPGAKPKMSRSFEQPPLRDRPRPERLANSLDVSFSFDRRSSIPEEDKDEDKDRASPIYINMEETKITAPLLESLKSSDV</sequence>
<dbReference type="EMBL" id="CAKOFQ010007582">
    <property type="protein sequence ID" value="CAH2004263.1"/>
    <property type="molecule type" value="Genomic_DNA"/>
</dbReference>
<organism evidence="4 5">
    <name type="scientific">Acanthoscelides obtectus</name>
    <name type="common">Bean weevil</name>
    <name type="synonym">Bruchus obtectus</name>
    <dbReference type="NCBI Taxonomy" id="200917"/>
    <lineage>
        <taxon>Eukaryota</taxon>
        <taxon>Metazoa</taxon>
        <taxon>Ecdysozoa</taxon>
        <taxon>Arthropoda</taxon>
        <taxon>Hexapoda</taxon>
        <taxon>Insecta</taxon>
        <taxon>Pterygota</taxon>
        <taxon>Neoptera</taxon>
        <taxon>Endopterygota</taxon>
        <taxon>Coleoptera</taxon>
        <taxon>Polyphaga</taxon>
        <taxon>Cucujiformia</taxon>
        <taxon>Chrysomeloidea</taxon>
        <taxon>Chrysomelidae</taxon>
        <taxon>Bruchinae</taxon>
        <taxon>Bruchini</taxon>
        <taxon>Acanthoscelides</taxon>
    </lineage>
</organism>
<evidence type="ECO:0000259" key="3">
    <source>
        <dbReference type="Pfam" id="PF16066"/>
    </source>
</evidence>
<dbReference type="OrthoDB" id="6424355at2759"/>
<feature type="compositionally biased region" description="Basic and acidic residues" evidence="1">
    <location>
        <begin position="359"/>
        <end position="377"/>
    </location>
</feature>
<accession>A0A9P0LYT4</accession>
<keyword evidence="2" id="KW-0812">Transmembrane</keyword>
<evidence type="ECO:0000313" key="4">
    <source>
        <dbReference type="EMBL" id="CAH2004263.1"/>
    </source>
</evidence>
<keyword evidence="5" id="KW-1185">Reference proteome</keyword>
<dbReference type="PANTHER" id="PTHR21104">
    <property type="entry name" value="FIBRONECTIN TYPE III DOMAIN-CONTAINING PROTEIN"/>
    <property type="match status" value="1"/>
</dbReference>
<keyword evidence="2" id="KW-1133">Transmembrane helix</keyword>
<feature type="domain" description="Fibronectin type III" evidence="3">
    <location>
        <begin position="40"/>
        <end position="183"/>
    </location>
</feature>
<gene>
    <name evidence="4" type="ORF">ACAOBT_LOCUS27897</name>
</gene>
<evidence type="ECO:0000313" key="5">
    <source>
        <dbReference type="Proteomes" id="UP001152888"/>
    </source>
</evidence>
<name>A0A9P0LYT4_ACAOB</name>
<dbReference type="PANTHER" id="PTHR21104:SF1">
    <property type="entry name" value="FIBRONECTIN TYPE III DOMAIN-CONTAINING PROTEIN"/>
    <property type="match status" value="1"/>
</dbReference>
<evidence type="ECO:0000256" key="2">
    <source>
        <dbReference type="SAM" id="Phobius"/>
    </source>
</evidence>
<feature type="compositionally biased region" description="Low complexity" evidence="1">
    <location>
        <begin position="82"/>
        <end position="93"/>
    </location>
</feature>
<feature type="compositionally biased region" description="Basic and acidic residues" evidence="1">
    <location>
        <begin position="339"/>
        <end position="348"/>
    </location>
</feature>
<dbReference type="AlphaFoldDB" id="A0A9P0LYT4"/>
<proteinExistence type="predicted"/>
<dbReference type="Proteomes" id="UP001152888">
    <property type="component" value="Unassembled WGS sequence"/>
</dbReference>